<evidence type="ECO:0000313" key="1">
    <source>
        <dbReference type="EMBL" id="BBE18441.1"/>
    </source>
</evidence>
<proteinExistence type="predicted"/>
<accession>A0A5K7SA32</accession>
<dbReference type="AlphaFoldDB" id="A0A5K7SA32"/>
<dbReference type="Proteomes" id="UP001193389">
    <property type="component" value="Chromosome"/>
</dbReference>
<dbReference type="KEGG" id="anf:AQPE_2603"/>
<name>A0A5K7SA32_9BACT</name>
<keyword evidence="2" id="KW-1185">Reference proteome</keyword>
<sequence>MIAGIGLIKSYKEERQPSEIEKLSFLHPNFVFRKPKAMIFA</sequence>
<gene>
    <name evidence="1" type="ORF">AQPE_2603</name>
</gene>
<organism evidence="1 2">
    <name type="scientific">Aquipluma nitroreducens</name>
    <dbReference type="NCBI Taxonomy" id="2010828"/>
    <lineage>
        <taxon>Bacteria</taxon>
        <taxon>Pseudomonadati</taxon>
        <taxon>Bacteroidota</taxon>
        <taxon>Bacteroidia</taxon>
        <taxon>Marinilabiliales</taxon>
        <taxon>Prolixibacteraceae</taxon>
        <taxon>Aquipluma</taxon>
    </lineage>
</organism>
<dbReference type="EMBL" id="AP018694">
    <property type="protein sequence ID" value="BBE18441.1"/>
    <property type="molecule type" value="Genomic_DNA"/>
</dbReference>
<protein>
    <submittedName>
        <fullName evidence="1">Uncharacterized protein</fullName>
    </submittedName>
</protein>
<reference evidence="1" key="1">
    <citation type="journal article" date="2020" name="Int. J. Syst. Evol. Microbiol.">
        <title>Aquipluma nitroreducens gen. nov. sp. nov., a novel facultatively anaerobic bacterium isolated from a freshwater lake.</title>
        <authorList>
            <person name="Watanabe M."/>
            <person name="Kojima H."/>
            <person name="Fukui M."/>
        </authorList>
    </citation>
    <scope>NUCLEOTIDE SEQUENCE</scope>
    <source>
        <strain evidence="1">MeG22</strain>
    </source>
</reference>
<evidence type="ECO:0000313" key="2">
    <source>
        <dbReference type="Proteomes" id="UP001193389"/>
    </source>
</evidence>